<evidence type="ECO:0000313" key="7">
    <source>
        <dbReference type="EMBL" id="UOM52671.1"/>
    </source>
</evidence>
<sequence length="321" mass="34123">MLLPILAVVGGLIVLVISSDRFVDGAAATARFFGMPSLLIGMVIVGFGTSAPELVVSMLAAMDGNPGLAIGNAYGSNIANIALILGLTALLNPVQVSSKILRKELPILTFVTLFSGFLLLDLELSLFDAALLLLLLALLMIWTFFNGLKKEPDALADDIERAVPKPISLRRAMLYLVFGLLFLILSSRLLVWGAVEIAQIFGVSDLIIGLTIVAVGTSLPELASSILAAKKGEHDIAIGNVIGSNLFNTTAVVGVAGAIKPFTVDSLVLSRDMVVMTILTISLFIIGYGFRKNRQGRVNRFEGAGLLIMYAIYTTVLIFTA</sequence>
<keyword evidence="3 5" id="KW-1133">Transmembrane helix</keyword>
<dbReference type="NCBIfam" id="TIGR00367">
    <property type="entry name" value="calcium/sodium antiporter"/>
    <property type="match status" value="1"/>
</dbReference>
<dbReference type="RefSeq" id="WP_244775187.1">
    <property type="nucleotide sequence ID" value="NZ_CP094929.1"/>
</dbReference>
<comment type="subcellular location">
    <subcellularLocation>
        <location evidence="1">Membrane</location>
        <topology evidence="1">Multi-pass membrane protein</topology>
    </subcellularLocation>
</comment>
<organism evidence="7 8">
    <name type="scientific">Sphaerochaeta associata</name>
    <dbReference type="NCBI Taxonomy" id="1129264"/>
    <lineage>
        <taxon>Bacteria</taxon>
        <taxon>Pseudomonadati</taxon>
        <taxon>Spirochaetota</taxon>
        <taxon>Spirochaetia</taxon>
        <taxon>Spirochaetales</taxon>
        <taxon>Sphaerochaetaceae</taxon>
        <taxon>Sphaerochaeta</taxon>
    </lineage>
</organism>
<evidence type="ECO:0000256" key="4">
    <source>
        <dbReference type="ARBA" id="ARBA00023136"/>
    </source>
</evidence>
<accession>A0ABY4DLL2</accession>
<dbReference type="PANTHER" id="PTHR10846:SF8">
    <property type="entry name" value="INNER MEMBRANE PROTEIN YRBG"/>
    <property type="match status" value="1"/>
</dbReference>
<keyword evidence="2 5" id="KW-0812">Transmembrane</keyword>
<protein>
    <submittedName>
        <fullName evidence="7">Calcium/sodium antiporter</fullName>
    </submittedName>
</protein>
<evidence type="ECO:0000256" key="3">
    <source>
        <dbReference type="ARBA" id="ARBA00022989"/>
    </source>
</evidence>
<feature type="transmembrane region" description="Helical" evidence="5">
    <location>
        <begin position="241"/>
        <end position="262"/>
    </location>
</feature>
<evidence type="ECO:0000256" key="5">
    <source>
        <dbReference type="SAM" id="Phobius"/>
    </source>
</evidence>
<keyword evidence="8" id="KW-1185">Reference proteome</keyword>
<evidence type="ECO:0000256" key="1">
    <source>
        <dbReference type="ARBA" id="ARBA00004141"/>
    </source>
</evidence>
<name>A0ABY4DLL2_9SPIR</name>
<evidence type="ECO:0000313" key="8">
    <source>
        <dbReference type="Proteomes" id="UP000829708"/>
    </source>
</evidence>
<dbReference type="Pfam" id="PF01699">
    <property type="entry name" value="Na_Ca_ex"/>
    <property type="match status" value="2"/>
</dbReference>
<dbReference type="EMBL" id="CP094929">
    <property type="protein sequence ID" value="UOM52671.1"/>
    <property type="molecule type" value="Genomic_DNA"/>
</dbReference>
<evidence type="ECO:0000256" key="2">
    <source>
        <dbReference type="ARBA" id="ARBA00022692"/>
    </source>
</evidence>
<dbReference type="Gene3D" id="1.20.1420.30">
    <property type="entry name" value="NCX, central ion-binding region"/>
    <property type="match status" value="2"/>
</dbReference>
<dbReference type="InterPro" id="IPR004481">
    <property type="entry name" value="K/Na/Ca-exchanger"/>
</dbReference>
<dbReference type="Proteomes" id="UP000829708">
    <property type="component" value="Chromosome"/>
</dbReference>
<feature type="transmembrane region" description="Helical" evidence="5">
    <location>
        <begin position="174"/>
        <end position="195"/>
    </location>
</feature>
<keyword evidence="4 5" id="KW-0472">Membrane</keyword>
<proteinExistence type="predicted"/>
<feature type="transmembrane region" description="Helical" evidence="5">
    <location>
        <begin position="35"/>
        <end position="61"/>
    </location>
</feature>
<feature type="transmembrane region" description="Helical" evidence="5">
    <location>
        <begin position="126"/>
        <end position="145"/>
    </location>
</feature>
<dbReference type="InterPro" id="IPR004837">
    <property type="entry name" value="NaCa_Exmemb"/>
</dbReference>
<feature type="transmembrane region" description="Helical" evidence="5">
    <location>
        <begin position="73"/>
        <end position="92"/>
    </location>
</feature>
<feature type="transmembrane region" description="Helical" evidence="5">
    <location>
        <begin position="274"/>
        <end position="291"/>
    </location>
</feature>
<feature type="domain" description="Sodium/calcium exchanger membrane region" evidence="6">
    <location>
        <begin position="5"/>
        <end position="144"/>
    </location>
</feature>
<dbReference type="InterPro" id="IPR044880">
    <property type="entry name" value="NCX_ion-bd_dom_sf"/>
</dbReference>
<gene>
    <name evidence="7" type="ORF">MUG09_07870</name>
</gene>
<feature type="transmembrane region" description="Helical" evidence="5">
    <location>
        <begin position="6"/>
        <end position="23"/>
    </location>
</feature>
<reference evidence="8" key="1">
    <citation type="journal article" date="2024" name="J Bioinform Genom">
        <title>Complete genome sequence of the type strain bacterium Sphaerochaeta associata GLS2t (VKM B-2742)t.</title>
        <authorList>
            <person name="Troshina O.Y."/>
            <person name="Tepeeva A.N."/>
            <person name="Arzamasceva V.O."/>
            <person name="Whitman W.B."/>
            <person name="Varghese N."/>
            <person name="Shapiro N."/>
            <person name="Woyke T."/>
            <person name="Kripides N.C."/>
            <person name="Vasilenko O.V."/>
        </authorList>
    </citation>
    <scope>NUCLEOTIDE SEQUENCE [LARGE SCALE GENOMIC DNA]</scope>
    <source>
        <strain evidence="8">GLS2T</strain>
    </source>
</reference>
<feature type="transmembrane region" description="Helical" evidence="5">
    <location>
        <begin position="207"/>
        <end position="229"/>
    </location>
</feature>
<dbReference type="PANTHER" id="PTHR10846">
    <property type="entry name" value="SODIUM/POTASSIUM/CALCIUM EXCHANGER"/>
    <property type="match status" value="1"/>
</dbReference>
<evidence type="ECO:0000259" key="6">
    <source>
        <dbReference type="Pfam" id="PF01699"/>
    </source>
</evidence>
<feature type="transmembrane region" description="Helical" evidence="5">
    <location>
        <begin position="303"/>
        <end position="320"/>
    </location>
</feature>
<feature type="domain" description="Sodium/calcium exchanger membrane region" evidence="6">
    <location>
        <begin position="173"/>
        <end position="318"/>
    </location>
</feature>